<proteinExistence type="predicted"/>
<evidence type="ECO:0000313" key="1">
    <source>
        <dbReference type="EMBL" id="VVC99642.1"/>
    </source>
</evidence>
<dbReference type="AlphaFoldDB" id="A0A5E4QPR5"/>
<name>A0A5E4QPR5_9NEOP</name>
<dbReference type="EMBL" id="FZQP02004245">
    <property type="protein sequence ID" value="VVC99642.1"/>
    <property type="molecule type" value="Genomic_DNA"/>
</dbReference>
<organism evidence="1 2">
    <name type="scientific">Leptidea sinapis</name>
    <dbReference type="NCBI Taxonomy" id="189913"/>
    <lineage>
        <taxon>Eukaryota</taxon>
        <taxon>Metazoa</taxon>
        <taxon>Ecdysozoa</taxon>
        <taxon>Arthropoda</taxon>
        <taxon>Hexapoda</taxon>
        <taxon>Insecta</taxon>
        <taxon>Pterygota</taxon>
        <taxon>Neoptera</taxon>
        <taxon>Endopterygota</taxon>
        <taxon>Lepidoptera</taxon>
        <taxon>Glossata</taxon>
        <taxon>Ditrysia</taxon>
        <taxon>Papilionoidea</taxon>
        <taxon>Pieridae</taxon>
        <taxon>Dismorphiinae</taxon>
        <taxon>Leptidea</taxon>
    </lineage>
</organism>
<gene>
    <name evidence="1" type="ORF">LSINAPIS_LOCUS10477</name>
</gene>
<accession>A0A5E4QPR5</accession>
<reference evidence="1 2" key="1">
    <citation type="submission" date="2017-07" db="EMBL/GenBank/DDBJ databases">
        <authorList>
            <person name="Talla V."/>
            <person name="Backstrom N."/>
        </authorList>
    </citation>
    <scope>NUCLEOTIDE SEQUENCE [LARGE SCALE GENOMIC DNA]</scope>
</reference>
<keyword evidence="2" id="KW-1185">Reference proteome</keyword>
<sequence>MVEHQIWALNALLCSALDTL</sequence>
<evidence type="ECO:0000313" key="2">
    <source>
        <dbReference type="Proteomes" id="UP000324832"/>
    </source>
</evidence>
<protein>
    <submittedName>
        <fullName evidence="1">Uncharacterized protein</fullName>
    </submittedName>
</protein>
<dbReference type="Proteomes" id="UP000324832">
    <property type="component" value="Unassembled WGS sequence"/>
</dbReference>